<feature type="region of interest" description="Disordered" evidence="1">
    <location>
        <begin position="342"/>
        <end position="362"/>
    </location>
</feature>
<dbReference type="EMBL" id="JAAMPC010000002">
    <property type="protein sequence ID" value="KAG2324717.1"/>
    <property type="molecule type" value="Genomic_DNA"/>
</dbReference>
<evidence type="ECO:0000259" key="2">
    <source>
        <dbReference type="Pfam" id="PF02721"/>
    </source>
</evidence>
<dbReference type="InterPro" id="IPR003871">
    <property type="entry name" value="RFA1B/D_OB_1st"/>
</dbReference>
<dbReference type="Pfam" id="PF02721">
    <property type="entry name" value="DUF223"/>
    <property type="match status" value="1"/>
</dbReference>
<dbReference type="Gene3D" id="2.40.50.140">
    <property type="entry name" value="Nucleic acid-binding proteins"/>
    <property type="match status" value="1"/>
</dbReference>
<feature type="compositionally biased region" description="Basic residues" evidence="1">
    <location>
        <begin position="342"/>
        <end position="360"/>
    </location>
</feature>
<dbReference type="SUPFAM" id="SSF50249">
    <property type="entry name" value="Nucleic acid-binding proteins"/>
    <property type="match status" value="1"/>
</dbReference>
<dbReference type="InterPro" id="IPR012340">
    <property type="entry name" value="NA-bd_OB-fold"/>
</dbReference>
<proteinExistence type="predicted"/>
<feature type="region of interest" description="Disordered" evidence="1">
    <location>
        <begin position="428"/>
        <end position="447"/>
    </location>
</feature>
<keyword evidence="4" id="KW-1185">Reference proteome</keyword>
<dbReference type="AlphaFoldDB" id="A0A8X8B872"/>
<reference evidence="3 4" key="1">
    <citation type="submission" date="2020-02" db="EMBL/GenBank/DDBJ databases">
        <authorList>
            <person name="Ma Q."/>
            <person name="Huang Y."/>
            <person name="Song X."/>
            <person name="Pei D."/>
        </authorList>
    </citation>
    <scope>NUCLEOTIDE SEQUENCE [LARGE SCALE GENOMIC DNA]</scope>
    <source>
        <strain evidence="3">Sxm20200214</strain>
        <tissue evidence="3">Leaf</tissue>
    </source>
</reference>
<evidence type="ECO:0000256" key="1">
    <source>
        <dbReference type="SAM" id="MobiDB-lite"/>
    </source>
</evidence>
<name>A0A8X8B872_BRACI</name>
<dbReference type="Proteomes" id="UP000886595">
    <property type="component" value="Unassembled WGS sequence"/>
</dbReference>
<feature type="domain" description="Replication protein A 70 kDa DNA-binding subunit B/D first OB fold" evidence="2">
    <location>
        <begin position="10"/>
        <end position="108"/>
    </location>
</feature>
<dbReference type="OrthoDB" id="1104860at2759"/>
<accession>A0A8X8B872</accession>
<protein>
    <recommendedName>
        <fullName evidence="2">Replication protein A 70 kDa DNA-binding subunit B/D first OB fold domain-containing protein</fullName>
    </recommendedName>
</protein>
<evidence type="ECO:0000313" key="3">
    <source>
        <dbReference type="EMBL" id="KAG2324717.1"/>
    </source>
</evidence>
<feature type="compositionally biased region" description="Acidic residues" evidence="1">
    <location>
        <begin position="433"/>
        <end position="442"/>
    </location>
</feature>
<evidence type="ECO:0000313" key="4">
    <source>
        <dbReference type="Proteomes" id="UP000886595"/>
    </source>
</evidence>
<gene>
    <name evidence="3" type="ORF">Bca52824_007445</name>
</gene>
<comment type="caution">
    <text evidence="3">The sequence shown here is derived from an EMBL/GenBank/DDBJ whole genome shotgun (WGS) entry which is preliminary data.</text>
</comment>
<organism evidence="3 4">
    <name type="scientific">Brassica carinata</name>
    <name type="common">Ethiopian mustard</name>
    <name type="synonym">Abyssinian cabbage</name>
    <dbReference type="NCBI Taxonomy" id="52824"/>
    <lineage>
        <taxon>Eukaryota</taxon>
        <taxon>Viridiplantae</taxon>
        <taxon>Streptophyta</taxon>
        <taxon>Embryophyta</taxon>
        <taxon>Tracheophyta</taxon>
        <taxon>Spermatophyta</taxon>
        <taxon>Magnoliopsida</taxon>
        <taxon>eudicotyledons</taxon>
        <taxon>Gunneridae</taxon>
        <taxon>Pentapetalae</taxon>
        <taxon>rosids</taxon>
        <taxon>malvids</taxon>
        <taxon>Brassicales</taxon>
        <taxon>Brassicaceae</taxon>
        <taxon>Brassiceae</taxon>
        <taxon>Brassica</taxon>
    </lineage>
</organism>
<sequence>MSAARKMVLINDLKPFKDEWQICVKLLHSWKSKTDYGGEAFECIFVDKTGQKIHASCKRSLMFRVQRDTQKGEWREVENFKISGAGGQYRPSKFQYKMTIIGDTVIRPTDYRNDNHFLSLASYKDISSGVCKPFFLIDVMGQVVDLGGVAVCQLQSGENRKRVQFRLRDTTMLQDDLPLALLGKSDEKKVIKKEAVDNWNDVDIRSISEICLAVEISRDISNRDNGKRRLQQRPLSGNHAIEQRKVQQSVPLCSVFKRIFEGLGLSNSKDITVREGLTTSTPKTPTMRPICVLGNVITNTWSQNSPNQLLYPNKSRPVLCDITNVHQTHLGDHDNAKEGLCHQRKKKQNVPTKRKKRQNKTKVQDVITNIDFTLENEIENNFENNSTTEEPQLNDDHIEDDQEEMNDCDVDIEGIIEEIDADLEFDVSSQESTDSENDDVGLDESNSKITYQCRKEVNVKRKPRSKSSISKSRGVRRWTIMSRRVV</sequence>
<dbReference type="CDD" id="cd04480">
    <property type="entry name" value="RPA1_DBD_A_like"/>
    <property type="match status" value="1"/>
</dbReference>